<accession>A0A829YLF9</accession>
<dbReference type="PROSITE" id="PS52016">
    <property type="entry name" value="TONB_DEPENDENT_REC_3"/>
    <property type="match status" value="1"/>
</dbReference>
<name>A0A829YLF9_9GAMM</name>
<dbReference type="InterPro" id="IPR000531">
    <property type="entry name" value="Beta-barrel_TonB"/>
</dbReference>
<evidence type="ECO:0000313" key="16">
    <source>
        <dbReference type="Proteomes" id="UP000445000"/>
    </source>
</evidence>
<keyword evidence="15" id="KW-0675">Receptor</keyword>
<gene>
    <name evidence="15" type="ORF">GCM10011487_57110</name>
</gene>
<evidence type="ECO:0000256" key="4">
    <source>
        <dbReference type="ARBA" id="ARBA00022496"/>
    </source>
</evidence>
<dbReference type="CDD" id="cd01347">
    <property type="entry name" value="ligand_gated_channel"/>
    <property type="match status" value="1"/>
</dbReference>
<sequence length="747" mass="82217">MKTITHELLASAAACLVVPVLSQAVERDSTVESSRLDEAPAARAQEVQADVRTAGVGGVDDNKRRRSRSIEEIVVTAQRREERVIDVPMAIGLLSSEEIEHKGISNMVDLSYAAPGMTVQEFGPGRQVIFLRGAANQVGTEALTSVYLDEVPASSGATHPQHIGQLDLRTTDLERVEVLKGPQGTLYGSGAVSGTVRFITADPKLGEFGAKGDVTALYTEHGDPSQRVTAVLNAPVVNDVFGLRLATAFENNGGWIDRPSTGRSDVNDNELTDVRLKSLWRVSDELAIKAMAIVHRNRDGDSGGINHSDPNGNYELPVDPSRRYRFRDDYEVYNLAATYDFSGANLLISSSYIDQDGDYLYVVKPGVETRFFGIDSLLTVGQTKERFSHEVRLASSGQNTLKWTVGAFYQDVEDHRKSLNETLIVATNRNLRFPNDTETTSASWAAFADGAYALSEAFELGAGVRYFEDDRSSNNLLVARGYQSAVFDKLTWRFNARYSVSDQASVYASVSTGFRSGGFNSIRNNVPDPPFEPETLINYEIGTKMVFQGGKGHLDAAIFYSDYKDYQGGGLIFDQNSGGYLGVTSNFGDVTIRGVDLSASVAAADSLTFYVNGAYTDAEIAKYSSPDPNNNLARPGDPVDYVPEISYTLGGEYRFAWLRDAFLQVDYNYRDKVPIVARSLTLNPPIYSDEIKLLNARFGFAMDRWFIQIFGENLTNENGSFSPWTSFAQDTRNRPRTYGLKIGIDFE</sequence>
<organism evidence="15 16">
    <name type="scientific">Steroidobacter agaridevorans</name>
    <dbReference type="NCBI Taxonomy" id="2695856"/>
    <lineage>
        <taxon>Bacteria</taxon>
        <taxon>Pseudomonadati</taxon>
        <taxon>Pseudomonadota</taxon>
        <taxon>Gammaproteobacteria</taxon>
        <taxon>Steroidobacterales</taxon>
        <taxon>Steroidobacteraceae</taxon>
        <taxon>Steroidobacter</taxon>
    </lineage>
</organism>
<dbReference type="Pfam" id="PF00593">
    <property type="entry name" value="TonB_dep_Rec_b-barrel"/>
    <property type="match status" value="1"/>
</dbReference>
<comment type="subcellular location">
    <subcellularLocation>
        <location evidence="1 11">Cell outer membrane</location>
        <topology evidence="1 11">Multi-pass membrane protein</topology>
    </subcellularLocation>
</comment>
<dbReference type="GO" id="GO:0009279">
    <property type="term" value="C:cell outer membrane"/>
    <property type="evidence" value="ECO:0007669"/>
    <property type="project" value="UniProtKB-SubCell"/>
</dbReference>
<dbReference type="RefSeq" id="WP_161815298.1">
    <property type="nucleotide sequence ID" value="NZ_BLJN01000006.1"/>
</dbReference>
<evidence type="ECO:0000259" key="14">
    <source>
        <dbReference type="Pfam" id="PF07715"/>
    </source>
</evidence>
<dbReference type="PANTHER" id="PTHR32552">
    <property type="entry name" value="FERRICHROME IRON RECEPTOR-RELATED"/>
    <property type="match status" value="1"/>
</dbReference>
<keyword evidence="9 11" id="KW-0472">Membrane</keyword>
<dbReference type="Gene3D" id="2.40.170.20">
    <property type="entry name" value="TonB-dependent receptor, beta-barrel domain"/>
    <property type="match status" value="1"/>
</dbReference>
<evidence type="ECO:0000256" key="6">
    <source>
        <dbReference type="ARBA" id="ARBA00023004"/>
    </source>
</evidence>
<evidence type="ECO:0000256" key="1">
    <source>
        <dbReference type="ARBA" id="ARBA00004571"/>
    </source>
</evidence>
<comment type="similarity">
    <text evidence="11 12">Belongs to the TonB-dependent receptor family.</text>
</comment>
<comment type="caution">
    <text evidence="15">The sequence shown here is derived from an EMBL/GenBank/DDBJ whole genome shotgun (WGS) entry which is preliminary data.</text>
</comment>
<reference evidence="16" key="1">
    <citation type="submission" date="2020-01" db="EMBL/GenBank/DDBJ databases">
        <title>'Steroidobacter agaridevorans' sp. nov., agar-degrading bacteria isolated from rhizosphere soils.</title>
        <authorList>
            <person name="Ikenaga M."/>
            <person name="Kataoka M."/>
            <person name="Murouchi A."/>
            <person name="Katsuragi S."/>
            <person name="Sakai M."/>
        </authorList>
    </citation>
    <scope>NUCLEOTIDE SEQUENCE [LARGE SCALE GENOMIC DNA]</scope>
    <source>
        <strain evidence="16">YU21-B</strain>
    </source>
</reference>
<dbReference type="SUPFAM" id="SSF56935">
    <property type="entry name" value="Porins"/>
    <property type="match status" value="1"/>
</dbReference>
<evidence type="ECO:0000256" key="12">
    <source>
        <dbReference type="RuleBase" id="RU003357"/>
    </source>
</evidence>
<evidence type="ECO:0000259" key="13">
    <source>
        <dbReference type="Pfam" id="PF00593"/>
    </source>
</evidence>
<keyword evidence="2 11" id="KW-0813">Transport</keyword>
<dbReference type="InterPro" id="IPR012910">
    <property type="entry name" value="Plug_dom"/>
</dbReference>
<evidence type="ECO:0000256" key="8">
    <source>
        <dbReference type="ARBA" id="ARBA00023077"/>
    </source>
</evidence>
<dbReference type="PANTHER" id="PTHR32552:SF81">
    <property type="entry name" value="TONB-DEPENDENT OUTER MEMBRANE RECEPTOR"/>
    <property type="match status" value="1"/>
</dbReference>
<evidence type="ECO:0000256" key="11">
    <source>
        <dbReference type="PROSITE-ProRule" id="PRU01360"/>
    </source>
</evidence>
<evidence type="ECO:0000256" key="3">
    <source>
        <dbReference type="ARBA" id="ARBA00022452"/>
    </source>
</evidence>
<protein>
    <submittedName>
        <fullName evidence="15">TonB-dependent receptor</fullName>
    </submittedName>
</protein>
<dbReference type="Proteomes" id="UP000445000">
    <property type="component" value="Unassembled WGS sequence"/>
</dbReference>
<proteinExistence type="inferred from homology"/>
<keyword evidence="6" id="KW-0408">Iron</keyword>
<dbReference type="Pfam" id="PF07715">
    <property type="entry name" value="Plug"/>
    <property type="match status" value="1"/>
</dbReference>
<evidence type="ECO:0000256" key="7">
    <source>
        <dbReference type="ARBA" id="ARBA00023065"/>
    </source>
</evidence>
<keyword evidence="5 11" id="KW-0812">Transmembrane</keyword>
<dbReference type="AlphaFoldDB" id="A0A829YLF9"/>
<evidence type="ECO:0000256" key="2">
    <source>
        <dbReference type="ARBA" id="ARBA00022448"/>
    </source>
</evidence>
<feature type="domain" description="TonB-dependent receptor-like beta-barrel" evidence="13">
    <location>
        <begin position="304"/>
        <end position="714"/>
    </location>
</feature>
<keyword evidence="4" id="KW-0410">Iron transport</keyword>
<keyword evidence="7" id="KW-0406">Ion transport</keyword>
<evidence type="ECO:0000256" key="9">
    <source>
        <dbReference type="ARBA" id="ARBA00023136"/>
    </source>
</evidence>
<keyword evidence="10 11" id="KW-0998">Cell outer membrane</keyword>
<dbReference type="InterPro" id="IPR039426">
    <property type="entry name" value="TonB-dep_rcpt-like"/>
</dbReference>
<feature type="domain" description="TonB-dependent receptor plug" evidence="14">
    <location>
        <begin position="84"/>
        <end position="195"/>
    </location>
</feature>
<evidence type="ECO:0000256" key="10">
    <source>
        <dbReference type="ARBA" id="ARBA00023237"/>
    </source>
</evidence>
<evidence type="ECO:0000313" key="15">
    <source>
        <dbReference type="EMBL" id="GFE83711.1"/>
    </source>
</evidence>
<evidence type="ECO:0000256" key="5">
    <source>
        <dbReference type="ARBA" id="ARBA00022692"/>
    </source>
</evidence>
<dbReference type="InterPro" id="IPR036942">
    <property type="entry name" value="Beta-barrel_TonB_sf"/>
</dbReference>
<keyword evidence="16" id="KW-1185">Reference proteome</keyword>
<dbReference type="GO" id="GO:0006826">
    <property type="term" value="P:iron ion transport"/>
    <property type="evidence" value="ECO:0007669"/>
    <property type="project" value="UniProtKB-KW"/>
</dbReference>
<keyword evidence="8 12" id="KW-0798">TonB box</keyword>
<keyword evidence="3 11" id="KW-1134">Transmembrane beta strand</keyword>
<dbReference type="EMBL" id="BLJN01000006">
    <property type="protein sequence ID" value="GFE83711.1"/>
    <property type="molecule type" value="Genomic_DNA"/>
</dbReference>